<dbReference type="Pfam" id="PF20125">
    <property type="entry name" value="DUF6515"/>
    <property type="match status" value="1"/>
</dbReference>
<keyword evidence="3" id="KW-1185">Reference proteome</keyword>
<evidence type="ECO:0000313" key="3">
    <source>
        <dbReference type="Proteomes" id="UP000248688"/>
    </source>
</evidence>
<dbReference type="KEGG" id="est:DN752_19305"/>
<proteinExistence type="predicted"/>
<reference evidence="2 3" key="1">
    <citation type="submission" date="2018-06" db="EMBL/GenBank/DDBJ databases">
        <title>Echinicola strongylocentroti sp. nov., isolated from a sea urchin Strongylocentrotus intermedius.</title>
        <authorList>
            <person name="Bae S.S."/>
        </authorList>
    </citation>
    <scope>NUCLEOTIDE SEQUENCE [LARGE SCALE GENOMIC DNA]</scope>
    <source>
        <strain evidence="2 3">MEBiC08714</strain>
    </source>
</reference>
<dbReference type="RefSeq" id="WP_112785484.1">
    <property type="nucleotide sequence ID" value="NZ_CP030041.1"/>
</dbReference>
<accession>A0A2Z4ILW2</accession>
<dbReference type="OrthoDB" id="826470at2"/>
<dbReference type="EMBL" id="CP030041">
    <property type="protein sequence ID" value="AWW32111.1"/>
    <property type="molecule type" value="Genomic_DNA"/>
</dbReference>
<feature type="region of interest" description="Disordered" evidence="1">
    <location>
        <begin position="34"/>
        <end position="128"/>
    </location>
</feature>
<organism evidence="2 3">
    <name type="scientific">Echinicola strongylocentroti</name>
    <dbReference type="NCBI Taxonomy" id="1795355"/>
    <lineage>
        <taxon>Bacteria</taxon>
        <taxon>Pseudomonadati</taxon>
        <taxon>Bacteroidota</taxon>
        <taxon>Cytophagia</taxon>
        <taxon>Cytophagales</taxon>
        <taxon>Cyclobacteriaceae</taxon>
        <taxon>Echinicola</taxon>
    </lineage>
</organism>
<feature type="compositionally biased region" description="Low complexity" evidence="1">
    <location>
        <begin position="35"/>
        <end position="52"/>
    </location>
</feature>
<name>A0A2Z4ILW2_9BACT</name>
<dbReference type="InterPro" id="IPR045398">
    <property type="entry name" value="DUF6515"/>
</dbReference>
<gene>
    <name evidence="2" type="ORF">DN752_19305</name>
</gene>
<dbReference type="AlphaFoldDB" id="A0A2Z4ILW2"/>
<feature type="compositionally biased region" description="Polar residues" evidence="1">
    <location>
        <begin position="53"/>
        <end position="68"/>
    </location>
</feature>
<dbReference type="Proteomes" id="UP000248688">
    <property type="component" value="Chromosome"/>
</dbReference>
<protein>
    <submittedName>
        <fullName evidence="2">Uncharacterized protein</fullName>
    </submittedName>
</protein>
<sequence length="328" mass="36919">MKRTMKKLSNLLLFCGIIAMLGLPDIAEAQRLRHSGGASRGGAAARPSGNRSINGGATRSPSRPSNLQSRSYSNNTRNRTNTNIGNQRNNTNRNTNVRNNNSRNNNTRVSNVKSNNRVGNNNRVNIDNSTNINVNRNVRRNVNRRSTVVIRNPRPYPRPPYRYGGFSFFCYHPYYYHPYTPYYWGPVWHPWGFFIASLAATAIVISIENEKYHYDEGVFYQESNNGYTVVEAPSGATVKTIPGGSEQVVINETTNNYYYGGTYYEKSDEGYTVVPPTSGAVVTNLPEGAEEVKVGDQTYVKYGETYYQPVQVDNKNKYEVADVQDADQ</sequence>
<evidence type="ECO:0000256" key="1">
    <source>
        <dbReference type="SAM" id="MobiDB-lite"/>
    </source>
</evidence>
<evidence type="ECO:0000313" key="2">
    <source>
        <dbReference type="EMBL" id="AWW32111.1"/>
    </source>
</evidence>
<feature type="compositionally biased region" description="Low complexity" evidence="1">
    <location>
        <begin position="69"/>
        <end position="128"/>
    </location>
</feature>